<evidence type="ECO:0000313" key="3">
    <source>
        <dbReference type="EMBL" id="MDR0182406.1"/>
    </source>
</evidence>
<sequence length="300" mass="32414">MYISTAVDLSRLPVPDIVEQVSYERNLAELTADFKSRCIARGVAFDALVESDPAMILLQVYAYRVTLLRQDFNDRLKSVLLAYATGTMLDHLGALMGVTRLQLDAGDPSRGIAPTFENDGDFRRRIVLAPESYSVAGPEGAYLFHTLSADPRVLDASIDSPRPGEVVVSVLSRTGDGIAPPDLLAAVNAALSAENVRPLDDEVSVIPATLVPYQIRATIYCLDGPDAAVVRAESRRRLDAYVESVHMLGRDVTLSGLYAALHSEGVQRVELHEPKANIVIARAQASRCTGIELLDGGIGE</sequence>
<dbReference type="Pfam" id="PF26078">
    <property type="entry name" value="Baseplate_J_M"/>
    <property type="match status" value="1"/>
</dbReference>
<accession>A0ABU1CB56</accession>
<dbReference type="PANTHER" id="PTHR35862">
    <property type="entry name" value="FELS-2 PROPHAGE PROTEIN"/>
    <property type="match status" value="1"/>
</dbReference>
<dbReference type="InterPro" id="IPR058530">
    <property type="entry name" value="Baseplate_J-like_C"/>
</dbReference>
<dbReference type="InterPro" id="IPR058531">
    <property type="entry name" value="Baseplate_J_M"/>
</dbReference>
<gene>
    <name evidence="3" type="ORF">P8609_05385</name>
</gene>
<dbReference type="Pfam" id="PF26079">
    <property type="entry name" value="Baseplate_J_C"/>
    <property type="match status" value="1"/>
</dbReference>
<feature type="domain" description="Baseplate J-like central" evidence="1">
    <location>
        <begin position="135"/>
        <end position="206"/>
    </location>
</feature>
<dbReference type="PANTHER" id="PTHR35862:SF1">
    <property type="entry name" value="FELS-2 PROPHAGE PROTEIN"/>
    <property type="match status" value="1"/>
</dbReference>
<dbReference type="InterPro" id="IPR014507">
    <property type="entry name" value="Baseplate_assembly_J_pred"/>
</dbReference>
<protein>
    <submittedName>
        <fullName evidence="3">Baseplate J/gp47 family protein</fullName>
    </submittedName>
</protein>
<feature type="domain" description="Baseplate J-like C-terminal" evidence="2">
    <location>
        <begin position="213"/>
        <end position="293"/>
    </location>
</feature>
<proteinExistence type="predicted"/>
<evidence type="ECO:0000259" key="1">
    <source>
        <dbReference type="Pfam" id="PF26078"/>
    </source>
</evidence>
<reference evidence="3 4" key="1">
    <citation type="submission" date="2023-04" db="EMBL/GenBank/DDBJ databases">
        <title>Lysobacter sp. strain UC isolated from soil sample.</title>
        <authorList>
            <person name="Choksket S."/>
            <person name="Harshvardhan F."/>
            <person name="Rana R."/>
            <person name="Patil P.B."/>
            <person name="Korpole S."/>
        </authorList>
    </citation>
    <scope>NUCLEOTIDE SEQUENCE [LARGE SCALE GENOMIC DNA]</scope>
    <source>
        <strain evidence="3 4">UC</strain>
    </source>
</reference>
<evidence type="ECO:0000259" key="2">
    <source>
        <dbReference type="Pfam" id="PF26079"/>
    </source>
</evidence>
<evidence type="ECO:0000313" key="4">
    <source>
        <dbReference type="Proteomes" id="UP001233535"/>
    </source>
</evidence>
<name>A0ABU1CB56_9GAMM</name>
<dbReference type="Proteomes" id="UP001233535">
    <property type="component" value="Unassembled WGS sequence"/>
</dbReference>
<keyword evidence="4" id="KW-1185">Reference proteome</keyword>
<dbReference type="InterPro" id="IPR052726">
    <property type="entry name" value="Phage_Baseplate_Hub"/>
</dbReference>
<dbReference type="RefSeq" id="WP_309261549.1">
    <property type="nucleotide sequence ID" value="NZ_JARUHG010000001.1"/>
</dbReference>
<dbReference type="PIRSF" id="PIRSF020481">
    <property type="entry name" value="BAP"/>
    <property type="match status" value="1"/>
</dbReference>
<dbReference type="EMBL" id="JARUHG010000001">
    <property type="protein sequence ID" value="MDR0182406.1"/>
    <property type="molecule type" value="Genomic_DNA"/>
</dbReference>
<organism evidence="3 4">
    <name type="scientific">Lysobacter arvi</name>
    <dbReference type="NCBI Taxonomy" id="3038776"/>
    <lineage>
        <taxon>Bacteria</taxon>
        <taxon>Pseudomonadati</taxon>
        <taxon>Pseudomonadota</taxon>
        <taxon>Gammaproteobacteria</taxon>
        <taxon>Lysobacterales</taxon>
        <taxon>Lysobacteraceae</taxon>
        <taxon>Lysobacter</taxon>
    </lineage>
</organism>
<comment type="caution">
    <text evidence="3">The sequence shown here is derived from an EMBL/GenBank/DDBJ whole genome shotgun (WGS) entry which is preliminary data.</text>
</comment>